<gene>
    <name evidence="3" type="ORF">CNYM01_13909</name>
</gene>
<dbReference type="SMART" id="SM00558">
    <property type="entry name" value="JmjC"/>
    <property type="match status" value="1"/>
</dbReference>
<dbReference type="GO" id="GO:0005634">
    <property type="term" value="C:nucleus"/>
    <property type="evidence" value="ECO:0007669"/>
    <property type="project" value="TreeGrafter"/>
</dbReference>
<protein>
    <submittedName>
        <fullName evidence="3">Set-domain histone methyltransferase-8</fullName>
    </submittedName>
</protein>
<comment type="caution">
    <text evidence="3">The sequence shown here is derived from an EMBL/GenBank/DDBJ whole genome shotgun (WGS) entry which is preliminary data.</text>
</comment>
<dbReference type="GO" id="GO:0000785">
    <property type="term" value="C:chromatin"/>
    <property type="evidence" value="ECO:0007669"/>
    <property type="project" value="TreeGrafter"/>
</dbReference>
<feature type="region of interest" description="Disordered" evidence="1">
    <location>
        <begin position="1"/>
        <end position="26"/>
    </location>
</feature>
<dbReference type="PANTHER" id="PTHR10694">
    <property type="entry name" value="LYSINE-SPECIFIC DEMETHYLASE"/>
    <property type="match status" value="1"/>
</dbReference>
<feature type="domain" description="JmjC" evidence="2">
    <location>
        <begin position="164"/>
        <end position="336"/>
    </location>
</feature>
<dbReference type="AlphaFoldDB" id="A0A135SXR6"/>
<keyword evidence="3" id="KW-0489">Methyltransferase</keyword>
<accession>A0A135SXR6</accession>
<evidence type="ECO:0000313" key="3">
    <source>
        <dbReference type="EMBL" id="KXH40699.1"/>
    </source>
</evidence>
<dbReference type="GO" id="GO:0032259">
    <property type="term" value="P:methylation"/>
    <property type="evidence" value="ECO:0007669"/>
    <property type="project" value="UniProtKB-KW"/>
</dbReference>
<dbReference type="Proteomes" id="UP000070054">
    <property type="component" value="Unassembled WGS sequence"/>
</dbReference>
<evidence type="ECO:0000313" key="4">
    <source>
        <dbReference type="Proteomes" id="UP000070054"/>
    </source>
</evidence>
<sequence>MKTNRKSQTLGFSSRPISSPLRPTSDPVTITLKDLGPSTSATLARLCNDPDTVAKGFWQCRIADYSPSDIFTKKGIASFPRETDNETSRVDFYMTEVKPSRRENAVFHLQYTDTAYRRPKMVSFTNHAPAGLDSNNLFSADVLRRRTAMHGQYYIGDWSCLLGKPSSLLNCGPQLESLFVNDAKPGITTSYLYYVKHALTGSGMHIEDLAVPSVNMVRWGAPKQWLFVTPEQENVRAFEKKCRETFPWRKQARRPQRAATHCSQFVRHANVLVTTEALLDWGIDFSETICREGELVVTLPGTYHQVVNMGENLAEAVNVMWGNCGQVQSTYVCCSRDGCGHTGGVSQEDLTPEVASQ</sequence>
<proteinExistence type="predicted"/>
<keyword evidence="4" id="KW-1185">Reference proteome</keyword>
<evidence type="ECO:0000256" key="1">
    <source>
        <dbReference type="SAM" id="MobiDB-lite"/>
    </source>
</evidence>
<dbReference type="EMBL" id="JEMN01001309">
    <property type="protein sequence ID" value="KXH40699.1"/>
    <property type="molecule type" value="Genomic_DNA"/>
</dbReference>
<reference evidence="3 4" key="1">
    <citation type="submission" date="2014-02" db="EMBL/GenBank/DDBJ databases">
        <title>The genome sequence of Colletotrichum nymphaeae SA-01.</title>
        <authorList>
            <person name="Baroncelli R."/>
            <person name="Thon M.R."/>
        </authorList>
    </citation>
    <scope>NUCLEOTIDE SEQUENCE [LARGE SCALE GENOMIC DNA]</scope>
    <source>
        <strain evidence="3 4">SA-01</strain>
    </source>
</reference>
<dbReference type="GO" id="GO:0008168">
    <property type="term" value="F:methyltransferase activity"/>
    <property type="evidence" value="ECO:0007669"/>
    <property type="project" value="UniProtKB-KW"/>
</dbReference>
<feature type="compositionally biased region" description="Polar residues" evidence="1">
    <location>
        <begin position="1"/>
        <end position="17"/>
    </location>
</feature>
<dbReference type="GO" id="GO:0032452">
    <property type="term" value="F:histone demethylase activity"/>
    <property type="evidence" value="ECO:0007669"/>
    <property type="project" value="TreeGrafter"/>
</dbReference>
<dbReference type="PROSITE" id="PS51184">
    <property type="entry name" value="JMJC"/>
    <property type="match status" value="1"/>
</dbReference>
<dbReference type="InterPro" id="IPR003347">
    <property type="entry name" value="JmjC_dom"/>
</dbReference>
<dbReference type="GO" id="GO:0010468">
    <property type="term" value="P:regulation of gene expression"/>
    <property type="evidence" value="ECO:0007669"/>
    <property type="project" value="TreeGrafter"/>
</dbReference>
<evidence type="ECO:0000259" key="2">
    <source>
        <dbReference type="PROSITE" id="PS51184"/>
    </source>
</evidence>
<keyword evidence="3" id="KW-0808">Transferase</keyword>
<dbReference type="SUPFAM" id="SSF51197">
    <property type="entry name" value="Clavaminate synthase-like"/>
    <property type="match status" value="1"/>
</dbReference>
<name>A0A135SXR6_9PEZI</name>
<organism evidence="3 4">
    <name type="scientific">Colletotrichum nymphaeae SA-01</name>
    <dbReference type="NCBI Taxonomy" id="1460502"/>
    <lineage>
        <taxon>Eukaryota</taxon>
        <taxon>Fungi</taxon>
        <taxon>Dikarya</taxon>
        <taxon>Ascomycota</taxon>
        <taxon>Pezizomycotina</taxon>
        <taxon>Sordariomycetes</taxon>
        <taxon>Hypocreomycetidae</taxon>
        <taxon>Glomerellales</taxon>
        <taxon>Glomerellaceae</taxon>
        <taxon>Colletotrichum</taxon>
        <taxon>Colletotrichum acutatum species complex</taxon>
    </lineage>
</organism>
<dbReference type="Gene3D" id="2.60.120.650">
    <property type="entry name" value="Cupin"/>
    <property type="match status" value="1"/>
</dbReference>
<dbReference type="OrthoDB" id="1678912at2759"/>
<dbReference type="Pfam" id="PF02373">
    <property type="entry name" value="JmjC"/>
    <property type="match status" value="1"/>
</dbReference>